<reference evidence="2 3" key="1">
    <citation type="journal article" date="2017" name="Int. J. Syst. Evol. Microbiol.">
        <title>Bacillus mangrovi sp. nov., isolated from a sediment sample from a mangrove forest.</title>
        <authorList>
            <person name="Gupta V."/>
            <person name="Singh P.K."/>
            <person name="Korpole S."/>
            <person name="Tanuku N.R.S."/>
            <person name="Pinnaka A.K."/>
        </authorList>
    </citation>
    <scope>NUCLEOTIDE SEQUENCE [LARGE SCALE GENOMIC DNA]</scope>
    <source>
        <strain evidence="2 3">KCTC 33872</strain>
    </source>
</reference>
<feature type="transmembrane region" description="Helical" evidence="1">
    <location>
        <begin position="227"/>
        <end position="248"/>
    </location>
</feature>
<feature type="transmembrane region" description="Helical" evidence="1">
    <location>
        <begin position="149"/>
        <end position="167"/>
    </location>
</feature>
<feature type="transmembrane region" description="Helical" evidence="1">
    <location>
        <begin position="52"/>
        <end position="79"/>
    </location>
</feature>
<protein>
    <submittedName>
        <fullName evidence="2">ABC transporter permease subunit</fullName>
    </submittedName>
</protein>
<dbReference type="Pfam" id="PF12730">
    <property type="entry name" value="ABC2_membrane_4"/>
    <property type="match status" value="1"/>
</dbReference>
<keyword evidence="1" id="KW-0812">Transmembrane</keyword>
<evidence type="ECO:0000313" key="3">
    <source>
        <dbReference type="Proteomes" id="UP000434639"/>
    </source>
</evidence>
<proteinExistence type="predicted"/>
<organism evidence="2 3">
    <name type="scientific">Metabacillus mangrovi</name>
    <dbReference type="NCBI Taxonomy" id="1491830"/>
    <lineage>
        <taxon>Bacteria</taxon>
        <taxon>Bacillati</taxon>
        <taxon>Bacillota</taxon>
        <taxon>Bacilli</taxon>
        <taxon>Bacillales</taxon>
        <taxon>Bacillaceae</taxon>
        <taxon>Metabacillus</taxon>
    </lineage>
</organism>
<evidence type="ECO:0000313" key="2">
    <source>
        <dbReference type="EMBL" id="MTH54712.1"/>
    </source>
</evidence>
<dbReference type="EMBL" id="WMIB01000017">
    <property type="protein sequence ID" value="MTH54712.1"/>
    <property type="molecule type" value="Genomic_DNA"/>
</dbReference>
<dbReference type="PANTHER" id="PTHR37305:SF1">
    <property type="entry name" value="MEMBRANE PROTEIN"/>
    <property type="match status" value="1"/>
</dbReference>
<dbReference type="RefSeq" id="WP_155113224.1">
    <property type="nucleotide sequence ID" value="NZ_WMIB01000017.1"/>
</dbReference>
<comment type="caution">
    <text evidence="2">The sequence shown here is derived from an EMBL/GenBank/DDBJ whole genome shotgun (WGS) entry which is preliminary data.</text>
</comment>
<evidence type="ECO:0000256" key="1">
    <source>
        <dbReference type="SAM" id="Phobius"/>
    </source>
</evidence>
<feature type="transmembrane region" description="Helical" evidence="1">
    <location>
        <begin position="21"/>
        <end position="40"/>
    </location>
</feature>
<dbReference type="AlphaFoldDB" id="A0A7X2S7A5"/>
<dbReference type="PANTHER" id="PTHR37305">
    <property type="entry name" value="INTEGRAL MEMBRANE PROTEIN-RELATED"/>
    <property type="match status" value="1"/>
</dbReference>
<dbReference type="OrthoDB" id="8613028at2"/>
<name>A0A7X2S7A5_9BACI</name>
<feature type="transmembrane region" description="Helical" evidence="1">
    <location>
        <begin position="100"/>
        <end position="129"/>
    </location>
</feature>
<feature type="transmembrane region" description="Helical" evidence="1">
    <location>
        <begin position="174"/>
        <end position="196"/>
    </location>
</feature>
<keyword evidence="1" id="KW-0472">Membrane</keyword>
<sequence length="253" mass="27733">MIRLLKNEHMKILFKKSTWTLAISLTVICFIMAIFMKKMLSSAGVGENVYGYLSFTTGFLGVLPFFAAAVSGAIVSSEFERGTIKFLLIRRASRSKILTAKYLTAVLFSLYFLFLYFLLSMLLGLLLFGPSTESGDALFQSALRSYADGLVESIMIVTFAFMLSAVFRSTALAVGLTFIVTLAAKSSISVLAYSGAEWGKYLLFANTNFSQYAENAQPVFDGMSPGFSAAVLIFHLASFLVLAWGVFVKRDVA</sequence>
<accession>A0A7X2S7A5</accession>
<gene>
    <name evidence="2" type="ORF">GKZ89_15015</name>
</gene>
<dbReference type="Proteomes" id="UP000434639">
    <property type="component" value="Unassembled WGS sequence"/>
</dbReference>
<keyword evidence="1" id="KW-1133">Transmembrane helix</keyword>
<keyword evidence="3" id="KW-1185">Reference proteome</keyword>